<dbReference type="Gene3D" id="3.40.50.150">
    <property type="entry name" value="Vaccinia Virus protein VP39"/>
    <property type="match status" value="1"/>
</dbReference>
<evidence type="ECO:0000259" key="6">
    <source>
        <dbReference type="Pfam" id="PF05175"/>
    </source>
</evidence>
<dbReference type="PANTHER" id="PTHR18895">
    <property type="entry name" value="HEMK METHYLTRANSFERASE"/>
    <property type="match status" value="1"/>
</dbReference>
<comment type="catalytic activity">
    <reaction evidence="4 5">
        <text>L-glutaminyl-[peptide chain release factor] + S-adenosyl-L-methionine = N(5)-methyl-L-glutaminyl-[peptide chain release factor] + S-adenosyl-L-homocysteine + H(+)</text>
        <dbReference type="Rhea" id="RHEA:42896"/>
        <dbReference type="Rhea" id="RHEA-COMP:10271"/>
        <dbReference type="Rhea" id="RHEA-COMP:10272"/>
        <dbReference type="ChEBI" id="CHEBI:15378"/>
        <dbReference type="ChEBI" id="CHEBI:30011"/>
        <dbReference type="ChEBI" id="CHEBI:57856"/>
        <dbReference type="ChEBI" id="CHEBI:59789"/>
        <dbReference type="ChEBI" id="CHEBI:61891"/>
        <dbReference type="EC" id="2.1.1.297"/>
    </reaction>
</comment>
<dbReference type="InterPro" id="IPR040758">
    <property type="entry name" value="PrmC_N"/>
</dbReference>
<dbReference type="InterPro" id="IPR019874">
    <property type="entry name" value="RF_methyltr_PrmC"/>
</dbReference>
<dbReference type="Pfam" id="PF17827">
    <property type="entry name" value="PrmC_N"/>
    <property type="match status" value="1"/>
</dbReference>
<dbReference type="InterPro" id="IPR004556">
    <property type="entry name" value="HemK-like"/>
</dbReference>
<sequence>MIMANGQEVRQTITQAELLQQAIQRLEAAGVPDARRNAEWILCEVLGCSRAQLYAYPERPVDAARQAHVAALLTRRLRREPLQYVLGYVEFLGLRLEVGPGVLVPRPETEWLTEQVLQEMPAAPAQRVLDVGTGSGCIALAIKHHRPDAEVWACDISLDALTIAQRNARRLRLNVHWVVADVLATSFPESVPGSFDLIVSNPPYLAWHEADELPPEVRDYEPPIALYAGEDPLRFYRALARHGHVLLKQGGRLACEVHAHYGSDVVRLFERSGYEKVRLEHDLAGNPRLVWAWKLS</sequence>
<dbReference type="CDD" id="cd02440">
    <property type="entry name" value="AdoMet_MTases"/>
    <property type="match status" value="1"/>
</dbReference>
<evidence type="ECO:0000256" key="2">
    <source>
        <dbReference type="ARBA" id="ARBA00022679"/>
    </source>
</evidence>
<dbReference type="InterPro" id="IPR007848">
    <property type="entry name" value="Small_mtfrase_dom"/>
</dbReference>
<evidence type="ECO:0000313" key="8">
    <source>
        <dbReference type="EMBL" id="SHK96041.1"/>
    </source>
</evidence>
<feature type="binding site" evidence="5">
    <location>
        <position position="201"/>
    </location>
    <ligand>
        <name>S-adenosyl-L-methionine</name>
        <dbReference type="ChEBI" id="CHEBI:59789"/>
    </ligand>
</feature>
<dbReference type="STRING" id="633813.SAMN04488087_2392"/>
<feature type="binding site" evidence="5">
    <location>
        <begin position="201"/>
        <end position="204"/>
    </location>
    <ligand>
        <name>substrate</name>
    </ligand>
</feature>
<organism evidence="8 9">
    <name type="scientific">Rhodothermus profundi</name>
    <dbReference type="NCBI Taxonomy" id="633813"/>
    <lineage>
        <taxon>Bacteria</taxon>
        <taxon>Pseudomonadati</taxon>
        <taxon>Rhodothermota</taxon>
        <taxon>Rhodothermia</taxon>
        <taxon>Rhodothermales</taxon>
        <taxon>Rhodothermaceae</taxon>
        <taxon>Rhodothermus</taxon>
    </lineage>
</organism>
<protein>
    <recommendedName>
        <fullName evidence="5">Release factor glutamine methyltransferase</fullName>
        <shortName evidence="5">RF MTase</shortName>
        <ecNumber evidence="5">2.1.1.297</ecNumber>
    </recommendedName>
    <alternativeName>
        <fullName evidence="5">N5-glutamine methyltransferase PrmC</fullName>
    </alternativeName>
    <alternativeName>
        <fullName evidence="5">Protein-(glutamine-N5) MTase PrmC</fullName>
    </alternativeName>
    <alternativeName>
        <fullName evidence="5">Protein-glutamine N-methyltransferase PrmC</fullName>
    </alternativeName>
</protein>
<dbReference type="Proteomes" id="UP000185812">
    <property type="component" value="Unassembled WGS sequence"/>
</dbReference>
<evidence type="ECO:0000259" key="7">
    <source>
        <dbReference type="Pfam" id="PF17827"/>
    </source>
</evidence>
<dbReference type="SUPFAM" id="SSF53335">
    <property type="entry name" value="S-adenosyl-L-methionine-dependent methyltransferases"/>
    <property type="match status" value="1"/>
</dbReference>
<dbReference type="InterPro" id="IPR029063">
    <property type="entry name" value="SAM-dependent_MTases_sf"/>
</dbReference>
<feature type="binding site" evidence="5">
    <location>
        <begin position="132"/>
        <end position="136"/>
    </location>
    <ligand>
        <name>S-adenosyl-L-methionine</name>
        <dbReference type="ChEBI" id="CHEBI:59789"/>
    </ligand>
</feature>
<comment type="function">
    <text evidence="5">Methylates the class 1 translation termination release factors RF1/PrfA and RF2/PrfB on the glutamine residue of the universally conserved GGQ motif.</text>
</comment>
<dbReference type="EMBL" id="FRAU01000009">
    <property type="protein sequence ID" value="SHK96041.1"/>
    <property type="molecule type" value="Genomic_DNA"/>
</dbReference>
<feature type="domain" description="Methyltransferase small" evidence="6">
    <location>
        <begin position="114"/>
        <end position="206"/>
    </location>
</feature>
<gene>
    <name evidence="5" type="primary">prmC</name>
    <name evidence="8" type="ORF">SAMN04488087_2392</name>
</gene>
<dbReference type="OrthoDB" id="9800643at2"/>
<dbReference type="InterPro" id="IPR050320">
    <property type="entry name" value="N5-glutamine_MTase"/>
</dbReference>
<evidence type="ECO:0000256" key="1">
    <source>
        <dbReference type="ARBA" id="ARBA00022603"/>
    </source>
</evidence>
<feature type="domain" description="Release factor glutamine methyltransferase N-terminal" evidence="7">
    <location>
        <begin position="17"/>
        <end position="87"/>
    </location>
</feature>
<dbReference type="GO" id="GO:0032259">
    <property type="term" value="P:methylation"/>
    <property type="evidence" value="ECO:0007669"/>
    <property type="project" value="UniProtKB-KW"/>
</dbReference>
<dbReference type="PANTHER" id="PTHR18895:SF74">
    <property type="entry name" value="MTRF1L RELEASE FACTOR GLUTAMINE METHYLTRANSFERASE"/>
    <property type="match status" value="1"/>
</dbReference>
<dbReference type="AlphaFoldDB" id="A0A1M6WQT5"/>
<keyword evidence="3 5" id="KW-0949">S-adenosyl-L-methionine</keyword>
<evidence type="ECO:0000256" key="5">
    <source>
        <dbReference type="HAMAP-Rule" id="MF_02126"/>
    </source>
</evidence>
<evidence type="ECO:0000313" key="9">
    <source>
        <dbReference type="Proteomes" id="UP000185812"/>
    </source>
</evidence>
<accession>A0A1M6WQT5</accession>
<keyword evidence="1 5" id="KW-0489">Methyltransferase</keyword>
<proteinExistence type="inferred from homology"/>
<dbReference type="GO" id="GO:0102559">
    <property type="term" value="F:peptide chain release factor N(5)-glutamine methyltransferase activity"/>
    <property type="evidence" value="ECO:0007669"/>
    <property type="project" value="UniProtKB-EC"/>
</dbReference>
<dbReference type="PROSITE" id="PS00092">
    <property type="entry name" value="N6_MTASE"/>
    <property type="match status" value="1"/>
</dbReference>
<dbReference type="Gene3D" id="1.10.8.10">
    <property type="entry name" value="DNA helicase RuvA subunit, C-terminal domain"/>
    <property type="match status" value="1"/>
</dbReference>
<dbReference type="EC" id="2.1.1.297" evidence="5"/>
<dbReference type="HAMAP" id="MF_02126">
    <property type="entry name" value="RF_methyltr_PrmC"/>
    <property type="match status" value="1"/>
</dbReference>
<dbReference type="GO" id="GO:0003676">
    <property type="term" value="F:nucleic acid binding"/>
    <property type="evidence" value="ECO:0007669"/>
    <property type="project" value="InterPro"/>
</dbReference>
<keyword evidence="2 5" id="KW-0808">Transferase</keyword>
<dbReference type="NCBIfam" id="TIGR00536">
    <property type="entry name" value="hemK_fam"/>
    <property type="match status" value="1"/>
</dbReference>
<dbReference type="Pfam" id="PF05175">
    <property type="entry name" value="MTS"/>
    <property type="match status" value="1"/>
</dbReference>
<reference evidence="9" key="1">
    <citation type="submission" date="2016-11" db="EMBL/GenBank/DDBJ databases">
        <authorList>
            <person name="Varghese N."/>
            <person name="Submissions S."/>
        </authorList>
    </citation>
    <scope>NUCLEOTIDE SEQUENCE [LARGE SCALE GENOMIC DNA]</scope>
    <source>
        <strain evidence="9">DSM 22212</strain>
    </source>
</reference>
<dbReference type="InterPro" id="IPR002052">
    <property type="entry name" value="DNA_methylase_N6_adenine_CS"/>
</dbReference>
<evidence type="ECO:0000256" key="3">
    <source>
        <dbReference type="ARBA" id="ARBA00022691"/>
    </source>
</evidence>
<evidence type="ECO:0000256" key="4">
    <source>
        <dbReference type="ARBA" id="ARBA00048391"/>
    </source>
</evidence>
<feature type="binding site" evidence="5">
    <location>
        <position position="155"/>
    </location>
    <ligand>
        <name>S-adenosyl-L-methionine</name>
        <dbReference type="ChEBI" id="CHEBI:59789"/>
    </ligand>
</feature>
<comment type="caution">
    <text evidence="5">Lacks conserved residue(s) required for the propagation of feature annotation.</text>
</comment>
<name>A0A1M6WQT5_9BACT</name>
<keyword evidence="9" id="KW-1185">Reference proteome</keyword>
<dbReference type="NCBIfam" id="TIGR03534">
    <property type="entry name" value="RF_mod_PrmC"/>
    <property type="match status" value="1"/>
</dbReference>
<comment type="similarity">
    <text evidence="5">Belongs to the protein N5-glutamine methyltransferase family. PrmC subfamily.</text>
</comment>